<feature type="domain" description="GH64" evidence="1">
    <location>
        <begin position="2"/>
        <end position="31"/>
    </location>
</feature>
<name>A0A1H6VHB9_9ACTN</name>
<evidence type="ECO:0000313" key="2">
    <source>
        <dbReference type="EMBL" id="SEJ03096.1"/>
    </source>
</evidence>
<dbReference type="Pfam" id="PF16483">
    <property type="entry name" value="Glyco_hydro_64"/>
    <property type="match status" value="1"/>
</dbReference>
<keyword evidence="3" id="KW-1185">Reference proteome</keyword>
<evidence type="ECO:0000259" key="1">
    <source>
        <dbReference type="Pfam" id="PF16483"/>
    </source>
</evidence>
<reference evidence="3" key="1">
    <citation type="submission" date="2016-10" db="EMBL/GenBank/DDBJ databases">
        <authorList>
            <person name="Varghese N."/>
            <person name="Submissions S."/>
        </authorList>
    </citation>
    <scope>NUCLEOTIDE SEQUENCE [LARGE SCALE GENOMIC DNA]</scope>
    <source>
        <strain evidence="3">CGMCC 4.7038</strain>
    </source>
</reference>
<organism evidence="2 3">
    <name type="scientific">Micromonospora phaseoli</name>
    <dbReference type="NCBI Taxonomy" id="1144548"/>
    <lineage>
        <taxon>Bacteria</taxon>
        <taxon>Bacillati</taxon>
        <taxon>Actinomycetota</taxon>
        <taxon>Actinomycetes</taxon>
        <taxon>Micromonosporales</taxon>
        <taxon>Micromonosporaceae</taxon>
        <taxon>Micromonospora</taxon>
    </lineage>
</organism>
<sequence length="36" mass="3857">MRDGKAYAFAFDDVGAFESLVHDGDPRAAGLILSPF</sequence>
<dbReference type="EMBL" id="FNYV01000002">
    <property type="protein sequence ID" value="SEJ03096.1"/>
    <property type="molecule type" value="Genomic_DNA"/>
</dbReference>
<dbReference type="AlphaFoldDB" id="A0A1H6VHB9"/>
<protein>
    <submittedName>
        <fullName evidence="2">Beta-1,3-glucanase</fullName>
    </submittedName>
</protein>
<gene>
    <name evidence="2" type="ORF">SAMN05443287_102662</name>
</gene>
<evidence type="ECO:0000313" key="3">
    <source>
        <dbReference type="Proteomes" id="UP000198707"/>
    </source>
</evidence>
<dbReference type="InterPro" id="IPR032477">
    <property type="entry name" value="Glyco_hydro_64"/>
</dbReference>
<proteinExistence type="predicted"/>
<accession>A0A1H6VHB9</accession>
<dbReference type="Proteomes" id="UP000198707">
    <property type="component" value="Unassembled WGS sequence"/>
</dbReference>
<dbReference type="Gene3D" id="2.60.110.10">
    <property type="entry name" value="Thaumatin"/>
    <property type="match status" value="1"/>
</dbReference>
<dbReference type="InterPro" id="IPR037176">
    <property type="entry name" value="Osmotin/thaumatin-like_sf"/>
</dbReference>
<dbReference type="STRING" id="1144548.SAMN05443287_102662"/>